<accession>A0AA35RPX8</accession>
<sequence>ETKGTTNQRAQICTSGPPKFTDCPSKTSSQGGTSDAQILAIDIFALACPVIFYCQWKNTRANVGALRLEQCVFGMTSGQQLTLERLRRPLERERDQLREAREAILQQLKVLKAEQVTIQRLIQAHVSGEPEEPPRLSSLPPANSTLGGGEDSEPMDHTLFHLPELNLEVEPFMLGLGAEEPTEEDDFD</sequence>
<feature type="non-terminal residue" evidence="3">
    <location>
        <position position="188"/>
    </location>
</feature>
<feature type="compositionally biased region" description="Polar residues" evidence="2">
    <location>
        <begin position="1"/>
        <end position="14"/>
    </location>
</feature>
<feature type="region of interest" description="Disordered" evidence="2">
    <location>
        <begin position="1"/>
        <end position="28"/>
    </location>
</feature>
<evidence type="ECO:0000256" key="2">
    <source>
        <dbReference type="SAM" id="MobiDB-lite"/>
    </source>
</evidence>
<proteinExistence type="predicted"/>
<dbReference type="AlphaFoldDB" id="A0AA35RPX8"/>
<organism evidence="3 4">
    <name type="scientific">Geodia barretti</name>
    <name type="common">Barrett's horny sponge</name>
    <dbReference type="NCBI Taxonomy" id="519541"/>
    <lineage>
        <taxon>Eukaryota</taxon>
        <taxon>Metazoa</taxon>
        <taxon>Porifera</taxon>
        <taxon>Demospongiae</taxon>
        <taxon>Heteroscleromorpha</taxon>
        <taxon>Tetractinellida</taxon>
        <taxon>Astrophorina</taxon>
        <taxon>Geodiidae</taxon>
        <taxon>Geodia</taxon>
    </lineage>
</organism>
<evidence type="ECO:0000313" key="4">
    <source>
        <dbReference type="Proteomes" id="UP001174909"/>
    </source>
</evidence>
<gene>
    <name evidence="3" type="ORF">GBAR_LOCUS9419</name>
</gene>
<protein>
    <submittedName>
        <fullName evidence="3">Uncharacterized protein</fullName>
    </submittedName>
</protein>
<comment type="caution">
    <text evidence="3">The sequence shown here is derived from an EMBL/GenBank/DDBJ whole genome shotgun (WGS) entry which is preliminary data.</text>
</comment>
<dbReference type="Proteomes" id="UP001174909">
    <property type="component" value="Unassembled WGS sequence"/>
</dbReference>
<dbReference type="EMBL" id="CASHTH010001422">
    <property type="protein sequence ID" value="CAI8015127.1"/>
    <property type="molecule type" value="Genomic_DNA"/>
</dbReference>
<keyword evidence="4" id="KW-1185">Reference proteome</keyword>
<feature type="region of interest" description="Disordered" evidence="2">
    <location>
        <begin position="126"/>
        <end position="159"/>
    </location>
</feature>
<evidence type="ECO:0000256" key="1">
    <source>
        <dbReference type="SAM" id="Coils"/>
    </source>
</evidence>
<name>A0AA35RPX8_GEOBA</name>
<keyword evidence="1" id="KW-0175">Coiled coil</keyword>
<evidence type="ECO:0000313" key="3">
    <source>
        <dbReference type="EMBL" id="CAI8015127.1"/>
    </source>
</evidence>
<feature type="coiled-coil region" evidence="1">
    <location>
        <begin position="83"/>
        <end position="114"/>
    </location>
</feature>
<reference evidence="3" key="1">
    <citation type="submission" date="2023-03" db="EMBL/GenBank/DDBJ databases">
        <authorList>
            <person name="Steffen K."/>
            <person name="Cardenas P."/>
        </authorList>
    </citation>
    <scope>NUCLEOTIDE SEQUENCE</scope>
</reference>